<reference evidence="4" key="1">
    <citation type="submission" date="2019-05" db="EMBL/GenBank/DDBJ databases">
        <title>Annotation for the trematode Fasciolopsis buski.</title>
        <authorList>
            <person name="Choi Y.-J."/>
        </authorList>
    </citation>
    <scope>NUCLEOTIDE SEQUENCE</scope>
    <source>
        <strain evidence="4">HT</strain>
        <tissue evidence="4">Whole worm</tissue>
    </source>
</reference>
<keyword evidence="2" id="KW-0677">Repeat</keyword>
<dbReference type="EMBL" id="LUCM01001698">
    <property type="protein sequence ID" value="KAA0198498.1"/>
    <property type="molecule type" value="Genomic_DNA"/>
</dbReference>
<dbReference type="Pfam" id="PF14580">
    <property type="entry name" value="LRR_9"/>
    <property type="match status" value="1"/>
</dbReference>
<dbReference type="InterPro" id="IPR032675">
    <property type="entry name" value="LRR_dom_sf"/>
</dbReference>
<proteinExistence type="predicted"/>
<evidence type="ECO:0000256" key="2">
    <source>
        <dbReference type="ARBA" id="ARBA00022737"/>
    </source>
</evidence>
<comment type="caution">
    <text evidence="4">The sequence shown here is derived from an EMBL/GenBank/DDBJ whole genome shotgun (WGS) entry which is preliminary data.</text>
</comment>
<dbReference type="Gene3D" id="3.80.10.10">
    <property type="entry name" value="Ribonuclease Inhibitor"/>
    <property type="match status" value="2"/>
</dbReference>
<protein>
    <submittedName>
        <fullName evidence="4">Leucine-rich repeat-containing protein 23</fullName>
    </submittedName>
</protein>
<gene>
    <name evidence="4" type="ORF">FBUS_08978</name>
</gene>
<keyword evidence="5" id="KW-1185">Reference proteome</keyword>
<evidence type="ECO:0000256" key="1">
    <source>
        <dbReference type="ARBA" id="ARBA00022614"/>
    </source>
</evidence>
<accession>A0A8E0S6S6</accession>
<dbReference type="SUPFAM" id="SSF52058">
    <property type="entry name" value="L domain-like"/>
    <property type="match status" value="1"/>
</dbReference>
<dbReference type="Proteomes" id="UP000728185">
    <property type="component" value="Unassembled WGS sequence"/>
</dbReference>
<evidence type="ECO:0000256" key="3">
    <source>
        <dbReference type="SAM" id="MobiDB-lite"/>
    </source>
</evidence>
<dbReference type="PANTHER" id="PTHR18849:SF3">
    <property type="entry name" value="LEUCINE RICH REPEAT CONTAINING 23"/>
    <property type="match status" value="1"/>
</dbReference>
<dbReference type="PROSITE" id="PS51450">
    <property type="entry name" value="LRR"/>
    <property type="match status" value="3"/>
</dbReference>
<dbReference type="SMART" id="SM00365">
    <property type="entry name" value="LRR_SD22"/>
    <property type="match status" value="6"/>
</dbReference>
<feature type="compositionally biased region" description="Acidic residues" evidence="3">
    <location>
        <begin position="340"/>
        <end position="358"/>
    </location>
</feature>
<feature type="region of interest" description="Disordered" evidence="3">
    <location>
        <begin position="309"/>
        <end position="359"/>
    </location>
</feature>
<dbReference type="PANTHER" id="PTHR18849">
    <property type="entry name" value="LEUCINE RICH REPEAT PROTEIN"/>
    <property type="match status" value="1"/>
</dbReference>
<dbReference type="Pfam" id="PF13516">
    <property type="entry name" value="LRR_6"/>
    <property type="match status" value="1"/>
</dbReference>
<evidence type="ECO:0000313" key="5">
    <source>
        <dbReference type="Proteomes" id="UP000728185"/>
    </source>
</evidence>
<feature type="region of interest" description="Disordered" evidence="3">
    <location>
        <begin position="1"/>
        <end position="25"/>
    </location>
</feature>
<feature type="compositionally biased region" description="Basic and acidic residues" evidence="3">
    <location>
        <begin position="309"/>
        <end position="320"/>
    </location>
</feature>
<keyword evidence="1" id="KW-0433">Leucine-rich repeat</keyword>
<organism evidence="4 5">
    <name type="scientific">Fasciolopsis buskii</name>
    <dbReference type="NCBI Taxonomy" id="27845"/>
    <lineage>
        <taxon>Eukaryota</taxon>
        <taxon>Metazoa</taxon>
        <taxon>Spiralia</taxon>
        <taxon>Lophotrochozoa</taxon>
        <taxon>Platyhelminthes</taxon>
        <taxon>Trematoda</taxon>
        <taxon>Digenea</taxon>
        <taxon>Plagiorchiida</taxon>
        <taxon>Echinostomata</taxon>
        <taxon>Echinostomatoidea</taxon>
        <taxon>Fasciolidae</taxon>
        <taxon>Fasciolopsis</taxon>
    </lineage>
</organism>
<name>A0A8E0S6S6_9TREM</name>
<sequence>MSSDEGVQLSDAVEEEDAGKYDRNESFAEEALPKQSLSKDIISECISMPYRLGYGFSHAFVKLDCTDRRLSDVNVLREYIHLRFVILSNNYITDISPISVIGHLIYLKADNNQIADAGCLNTLRFLQFLDLSGNKLTNVNNLRFPLMQHLRVNENLITTFEGPSGTGFESQQLPTLHTLEARGNKLTNLKGLSGLGSLRSIYCAENSIRQTDGISGLTSLVRLHLRDNRIFRLTDFTTALSSLEYINLRGNRIKKFTTVKNLACLPSLKVLSLVDNPITDKEDYRLTVIGLLSQLQRLDKDRVTESERSEGLSLVSRKDLYDDEPSDSEAMEEHHNSEGINEEMANEGQKDEEEEEAEVGLLSLVENLNLLSF</sequence>
<dbReference type="InterPro" id="IPR001611">
    <property type="entry name" value="Leu-rich_rpt"/>
</dbReference>
<feature type="compositionally biased region" description="Acidic residues" evidence="3">
    <location>
        <begin position="321"/>
        <end position="330"/>
    </location>
</feature>
<dbReference type="OrthoDB" id="271226at2759"/>
<evidence type="ECO:0000313" key="4">
    <source>
        <dbReference type="EMBL" id="KAA0198498.1"/>
    </source>
</evidence>
<dbReference type="AlphaFoldDB" id="A0A8E0S6S6"/>